<dbReference type="SUPFAM" id="SSF55729">
    <property type="entry name" value="Acyl-CoA N-acyltransferases (Nat)"/>
    <property type="match status" value="1"/>
</dbReference>
<dbReference type="Gene3D" id="3.40.630.30">
    <property type="match status" value="1"/>
</dbReference>
<name>A0A7Y7WBB3_9PSED</name>
<dbReference type="RefSeq" id="WP_177143609.1">
    <property type="nucleotide sequence ID" value="NZ_JACAPU010000011.1"/>
</dbReference>
<evidence type="ECO:0000313" key="2">
    <source>
        <dbReference type="EMBL" id="NWB46171.1"/>
    </source>
</evidence>
<reference evidence="2 3" key="1">
    <citation type="submission" date="2020-04" db="EMBL/GenBank/DDBJ databases">
        <title>Molecular characterization of pseudomonads from Agaricus bisporus reveal novel blotch 2 pathogens in Western Europe.</title>
        <authorList>
            <person name="Taparia T."/>
            <person name="Krijger M."/>
            <person name="Haynes E."/>
            <person name="Elpinstone J.G."/>
            <person name="Noble R."/>
            <person name="Van Der Wolf J."/>
        </authorList>
    </citation>
    <scope>NUCLEOTIDE SEQUENCE [LARGE SCALE GENOMIC DNA]</scope>
    <source>
        <strain evidence="2 3">F1001</strain>
    </source>
</reference>
<protein>
    <submittedName>
        <fullName evidence="2">GNAT family N-acetyltransferase</fullName>
    </submittedName>
</protein>
<dbReference type="EMBL" id="JACAPU010000011">
    <property type="protein sequence ID" value="NWB46171.1"/>
    <property type="molecule type" value="Genomic_DNA"/>
</dbReference>
<comment type="caution">
    <text evidence="2">The sequence shown here is derived from an EMBL/GenBank/DDBJ whole genome shotgun (WGS) entry which is preliminary data.</text>
</comment>
<evidence type="ECO:0000259" key="1">
    <source>
        <dbReference type="PROSITE" id="PS51186"/>
    </source>
</evidence>
<keyword evidence="2" id="KW-0808">Transferase</keyword>
<feature type="domain" description="N-acetyltransferase" evidence="1">
    <location>
        <begin position="1"/>
        <end position="167"/>
    </location>
</feature>
<organism evidence="2 3">
    <name type="scientific">Pseudomonas gingeri</name>
    <dbReference type="NCBI Taxonomy" id="117681"/>
    <lineage>
        <taxon>Bacteria</taxon>
        <taxon>Pseudomonadati</taxon>
        <taxon>Pseudomonadota</taxon>
        <taxon>Gammaproteobacteria</taxon>
        <taxon>Pseudomonadales</taxon>
        <taxon>Pseudomonadaceae</taxon>
        <taxon>Pseudomonas</taxon>
    </lineage>
</organism>
<dbReference type="GO" id="GO:0016747">
    <property type="term" value="F:acyltransferase activity, transferring groups other than amino-acyl groups"/>
    <property type="evidence" value="ECO:0007669"/>
    <property type="project" value="InterPro"/>
</dbReference>
<proteinExistence type="predicted"/>
<evidence type="ECO:0000313" key="3">
    <source>
        <dbReference type="Proteomes" id="UP000582981"/>
    </source>
</evidence>
<dbReference type="Pfam" id="PF00583">
    <property type="entry name" value="Acetyltransf_1"/>
    <property type="match status" value="1"/>
</dbReference>
<dbReference type="AlphaFoldDB" id="A0A7Y7WBB3"/>
<dbReference type="PROSITE" id="PS51186">
    <property type="entry name" value="GNAT"/>
    <property type="match status" value="1"/>
</dbReference>
<dbReference type="Proteomes" id="UP000582981">
    <property type="component" value="Unassembled WGS sequence"/>
</dbReference>
<sequence>MLVRSAILDDSEAISRIARDTFSMACPADTPAEELNRYISENLTPSCFQSALLAPNQNVLVLEKAGAVVGFSLINHTPETLGILLADGIPELTRCYVAAAHHGTGAAQHLMTVTLAGVSNRIRLTVNDQNARAIGFYQRNGFQTVGETSFQCGDDIHRDLVMVRSATNKDRNN</sequence>
<accession>A0A7Y7WBB3</accession>
<gene>
    <name evidence="2" type="ORF">HX829_06680</name>
</gene>
<dbReference type="InterPro" id="IPR000182">
    <property type="entry name" value="GNAT_dom"/>
</dbReference>
<dbReference type="InterPro" id="IPR016181">
    <property type="entry name" value="Acyl_CoA_acyltransferase"/>
</dbReference>